<feature type="transmembrane region" description="Helical" evidence="2">
    <location>
        <begin position="155"/>
        <end position="172"/>
    </location>
</feature>
<feature type="region of interest" description="Disordered" evidence="1">
    <location>
        <begin position="337"/>
        <end position="373"/>
    </location>
</feature>
<proteinExistence type="predicted"/>
<dbReference type="AlphaFoldDB" id="A0A2T7WUR4"/>
<evidence type="ECO:0000313" key="3">
    <source>
        <dbReference type="EMBL" id="PVE77890.1"/>
    </source>
</evidence>
<evidence type="ECO:0000256" key="1">
    <source>
        <dbReference type="SAM" id="MobiDB-lite"/>
    </source>
</evidence>
<reference evidence="3 4" key="1">
    <citation type="submission" date="2018-04" db="EMBL/GenBank/DDBJ databases">
        <authorList>
            <person name="Go L.Y."/>
            <person name="Mitchell J.A."/>
        </authorList>
    </citation>
    <scope>NUCLEOTIDE SEQUENCE [LARGE SCALE GENOMIC DNA]</scope>
    <source>
        <strain evidence="3 4">TPD7010</strain>
    </source>
</reference>
<accession>A0A2T7WUR4</accession>
<dbReference type="EMBL" id="QDFT01000006">
    <property type="protein sequence ID" value="PVE77890.1"/>
    <property type="molecule type" value="Genomic_DNA"/>
</dbReference>
<dbReference type="Proteomes" id="UP000244649">
    <property type="component" value="Unassembled WGS sequence"/>
</dbReference>
<protein>
    <submittedName>
        <fullName evidence="3">Uncharacterized protein</fullName>
    </submittedName>
</protein>
<keyword evidence="2" id="KW-0472">Membrane</keyword>
<sequence length="373" mass="39497">MITTPVRDDIHAFASAVRAHLDDLPTDEVDDLLDGLEADLSDQAAEAGADFEIPDAATYAAELRAAAGLPERTASNRPRKRLTVIDDVRNGWREVGAAVRNNPVGGWILDLLSSLRPVWWVLRGCVFYVWVFLALMPKPGTGGILDSLLSLSYNALSWVVLATCLVVSVQWGRGRWAPLRWMRAIRTVLTVLAVIAVPVLTASFSSALTQVYAGRIDPAPALYDTPGLSSDGVRIRNIFAFDAEGNPIDAVQLFDQDGNALTTVGREVDGVQVDSYFYGGGGPVPVPYVIPGRSDAWNVFPLREIPAGASTWDSLADVANATTSDFPFARVQPLPAGTVAVPEPAGDQSASPAPTAPGAESPATPGAEATPAG</sequence>
<dbReference type="RefSeq" id="WP_116536797.1">
    <property type="nucleotide sequence ID" value="NZ_QDFT01000006.1"/>
</dbReference>
<feature type="transmembrane region" description="Helical" evidence="2">
    <location>
        <begin position="118"/>
        <end position="135"/>
    </location>
</feature>
<gene>
    <name evidence="3" type="ORF">DC432_04135</name>
</gene>
<feature type="compositionally biased region" description="Low complexity" evidence="1">
    <location>
        <begin position="349"/>
        <end position="373"/>
    </location>
</feature>
<feature type="transmembrane region" description="Helical" evidence="2">
    <location>
        <begin position="184"/>
        <end position="204"/>
    </location>
</feature>
<keyword evidence="2" id="KW-1133">Transmembrane helix</keyword>
<evidence type="ECO:0000313" key="4">
    <source>
        <dbReference type="Proteomes" id="UP000244649"/>
    </source>
</evidence>
<comment type="caution">
    <text evidence="3">The sequence shown here is derived from an EMBL/GenBank/DDBJ whole genome shotgun (WGS) entry which is preliminary data.</text>
</comment>
<name>A0A2T7WUR4_MICTE</name>
<evidence type="ECO:0000256" key="2">
    <source>
        <dbReference type="SAM" id="Phobius"/>
    </source>
</evidence>
<organism evidence="3 4">
    <name type="scientific">Microbacterium testaceum</name>
    <name type="common">Aureobacterium testaceum</name>
    <name type="synonym">Brevibacterium testaceum</name>
    <dbReference type="NCBI Taxonomy" id="2033"/>
    <lineage>
        <taxon>Bacteria</taxon>
        <taxon>Bacillati</taxon>
        <taxon>Actinomycetota</taxon>
        <taxon>Actinomycetes</taxon>
        <taxon>Micrococcales</taxon>
        <taxon>Microbacteriaceae</taxon>
        <taxon>Microbacterium</taxon>
    </lineage>
</organism>
<keyword evidence="2" id="KW-0812">Transmembrane</keyword>